<feature type="binding site" evidence="13">
    <location>
        <position position="142"/>
    </location>
    <ligand>
        <name>Mg(2+)</name>
        <dbReference type="ChEBI" id="CHEBI:18420"/>
        <label>1</label>
    </ligand>
</feature>
<dbReference type="GO" id="GO:0003677">
    <property type="term" value="F:DNA binding"/>
    <property type="evidence" value="ECO:0007669"/>
    <property type="project" value="UniProtKB-KW"/>
</dbReference>
<dbReference type="InterPro" id="IPR020563">
    <property type="entry name" value="X-over_junc_endoDNase_Mg_BS"/>
</dbReference>
<dbReference type="HAMAP" id="MF_00034">
    <property type="entry name" value="RuvC"/>
    <property type="match status" value="1"/>
</dbReference>
<dbReference type="CDD" id="cd16962">
    <property type="entry name" value="RuvC"/>
    <property type="match status" value="1"/>
</dbReference>
<reference evidence="15 16" key="1">
    <citation type="submission" date="2018-08" db="EMBL/GenBank/DDBJ databases">
        <title>Draft genome of candidate division NPL-UPA2 bacterium Unc8 that adapted to ultra-basic serpentinizing groundwater.</title>
        <authorList>
            <person name="Ishii S."/>
            <person name="Suzuki S."/>
            <person name="Nealson K.H."/>
        </authorList>
    </citation>
    <scope>NUCLEOTIDE SEQUENCE [LARGE SCALE GENOMIC DNA]</scope>
    <source>
        <strain evidence="15">Unc8</strain>
    </source>
</reference>
<accession>A0A399FU55</accession>
<dbReference type="PANTHER" id="PTHR30194">
    <property type="entry name" value="CROSSOVER JUNCTION ENDODEOXYRIBONUCLEASE RUVC"/>
    <property type="match status" value="1"/>
</dbReference>
<protein>
    <recommendedName>
        <fullName evidence="13 14">Crossover junction endodeoxyribonuclease RuvC</fullName>
        <ecNumber evidence="13 14">3.1.21.10</ecNumber>
    </recommendedName>
    <alternativeName>
        <fullName evidence="13">Holliday junction nuclease RuvC</fullName>
    </alternativeName>
    <alternativeName>
        <fullName evidence="13">Holliday junction resolvase RuvC</fullName>
    </alternativeName>
</protein>
<evidence type="ECO:0000256" key="3">
    <source>
        <dbReference type="ARBA" id="ARBA00022722"/>
    </source>
</evidence>
<evidence type="ECO:0000256" key="8">
    <source>
        <dbReference type="ARBA" id="ARBA00022842"/>
    </source>
</evidence>
<evidence type="ECO:0000313" key="15">
    <source>
        <dbReference type="EMBL" id="RIH99834.1"/>
    </source>
</evidence>
<organism evidence="15 16">
    <name type="scientific">candidate division NPL-UPA2 bacterium Unc8</name>
    <dbReference type="NCBI Taxonomy" id="1980939"/>
    <lineage>
        <taxon>Bacteria</taxon>
    </lineage>
</organism>
<keyword evidence="10 13" id="KW-0233">DNA recombination</keyword>
<feature type="active site" evidence="13">
    <location>
        <position position="69"/>
    </location>
</feature>
<dbReference type="SUPFAM" id="SSF53098">
    <property type="entry name" value="Ribonuclease H-like"/>
    <property type="match status" value="1"/>
</dbReference>
<evidence type="ECO:0000256" key="9">
    <source>
        <dbReference type="ARBA" id="ARBA00023125"/>
    </source>
</evidence>
<evidence type="ECO:0000313" key="16">
    <source>
        <dbReference type="Proteomes" id="UP000266287"/>
    </source>
</evidence>
<comment type="caution">
    <text evidence="15">The sequence shown here is derived from an EMBL/GenBank/DDBJ whole genome shotgun (WGS) entry which is preliminary data.</text>
</comment>
<evidence type="ECO:0000256" key="2">
    <source>
        <dbReference type="ARBA" id="ARBA00022490"/>
    </source>
</evidence>
<keyword evidence="6 13" id="KW-0227">DNA damage</keyword>
<dbReference type="FunFam" id="3.30.420.10:FF:000002">
    <property type="entry name" value="Crossover junction endodeoxyribonuclease RuvC"/>
    <property type="match status" value="1"/>
</dbReference>
<dbReference type="GO" id="GO:0008821">
    <property type="term" value="F:crossover junction DNA endonuclease activity"/>
    <property type="evidence" value="ECO:0007669"/>
    <property type="project" value="UniProtKB-UniRule"/>
</dbReference>
<dbReference type="GO" id="GO:0006310">
    <property type="term" value="P:DNA recombination"/>
    <property type="evidence" value="ECO:0007669"/>
    <property type="project" value="UniProtKB-UniRule"/>
</dbReference>
<dbReference type="EMBL" id="NDHY01000011">
    <property type="protein sequence ID" value="RIH99834.1"/>
    <property type="molecule type" value="Genomic_DNA"/>
</dbReference>
<keyword evidence="8 13" id="KW-0460">Magnesium</keyword>
<dbReference type="InterPro" id="IPR036397">
    <property type="entry name" value="RNaseH_sf"/>
</dbReference>
<dbReference type="InterPro" id="IPR012337">
    <property type="entry name" value="RNaseH-like_sf"/>
</dbReference>
<dbReference type="Gene3D" id="3.30.420.10">
    <property type="entry name" value="Ribonuclease H-like superfamily/Ribonuclease H"/>
    <property type="match status" value="1"/>
</dbReference>
<proteinExistence type="inferred from homology"/>
<dbReference type="GO" id="GO:0005737">
    <property type="term" value="C:cytoplasm"/>
    <property type="evidence" value="ECO:0007669"/>
    <property type="project" value="UniProtKB-SubCell"/>
</dbReference>
<comment type="cofactor">
    <cofactor evidence="13">
        <name>Mg(2+)</name>
        <dbReference type="ChEBI" id="CHEBI:18420"/>
    </cofactor>
    <text evidence="13">Binds 2 Mg(2+) ion per subunit.</text>
</comment>
<dbReference type="GO" id="GO:0000287">
    <property type="term" value="F:magnesium ion binding"/>
    <property type="evidence" value="ECO:0007669"/>
    <property type="project" value="UniProtKB-UniRule"/>
</dbReference>
<keyword evidence="11 13" id="KW-0234">DNA repair</keyword>
<keyword evidence="2 13" id="KW-0963">Cytoplasm</keyword>
<keyword evidence="3 13" id="KW-0540">Nuclease</keyword>
<feature type="binding site" evidence="13">
    <location>
        <position position="69"/>
    </location>
    <ligand>
        <name>Mg(2+)</name>
        <dbReference type="ChEBI" id="CHEBI:18420"/>
        <label>2</label>
    </ligand>
</feature>
<dbReference type="GO" id="GO:0006281">
    <property type="term" value="P:DNA repair"/>
    <property type="evidence" value="ECO:0007669"/>
    <property type="project" value="UniProtKB-UniRule"/>
</dbReference>
<evidence type="ECO:0000256" key="1">
    <source>
        <dbReference type="ARBA" id="ARBA00009518"/>
    </source>
</evidence>
<dbReference type="Pfam" id="PF02075">
    <property type="entry name" value="RuvC"/>
    <property type="match status" value="1"/>
</dbReference>
<keyword evidence="7 13" id="KW-0378">Hydrolase</keyword>
<dbReference type="PANTHER" id="PTHR30194:SF3">
    <property type="entry name" value="CROSSOVER JUNCTION ENDODEOXYRIBONUCLEASE RUVC"/>
    <property type="match status" value="1"/>
</dbReference>
<comment type="function">
    <text evidence="13">The RuvA-RuvB-RuvC complex processes Holliday junction (HJ) DNA during genetic recombination and DNA repair. Endonuclease that resolves HJ intermediates. Cleaves cruciform DNA by making single-stranded nicks across the HJ at symmetrical positions within the homologous arms, yielding a 5'-phosphate and a 3'-hydroxyl group; requires a central core of homology in the junction. The consensus cleavage sequence is 5'-(A/T)TT(C/G)-3'. Cleavage occurs on the 3'-side of the TT dinucleotide at the point of strand exchange. HJ branch migration catalyzed by RuvA-RuvB allows RuvC to scan DNA until it finds its consensus sequence, where it cleaves and resolves the cruciform DNA.</text>
</comment>
<feature type="active site" evidence="13">
    <location>
        <position position="7"/>
    </location>
</feature>
<evidence type="ECO:0000256" key="4">
    <source>
        <dbReference type="ARBA" id="ARBA00022723"/>
    </source>
</evidence>
<dbReference type="NCBIfam" id="NF000711">
    <property type="entry name" value="PRK00039.2-1"/>
    <property type="match status" value="1"/>
</dbReference>
<evidence type="ECO:0000256" key="12">
    <source>
        <dbReference type="ARBA" id="ARBA00029354"/>
    </source>
</evidence>
<keyword evidence="9 13" id="KW-0238">DNA-binding</keyword>
<dbReference type="Proteomes" id="UP000266287">
    <property type="component" value="Unassembled WGS sequence"/>
</dbReference>
<dbReference type="PROSITE" id="PS01321">
    <property type="entry name" value="RUVC"/>
    <property type="match status" value="1"/>
</dbReference>
<feature type="active site" evidence="13">
    <location>
        <position position="142"/>
    </location>
</feature>
<comment type="similarity">
    <text evidence="1 13">Belongs to the RuvC family.</text>
</comment>
<gene>
    <name evidence="13 15" type="primary">ruvC</name>
    <name evidence="15" type="ORF">B9J77_04485</name>
</gene>
<keyword evidence="5 13" id="KW-0255">Endonuclease</keyword>
<comment type="subunit">
    <text evidence="13">Homodimer which binds Holliday junction (HJ) DNA. The HJ becomes 2-fold symmetrical on binding to RuvC with unstacked arms; it has a different conformation from HJ DNA in complex with RuvA. In the full resolvosome a probable DNA-RuvA(4)-RuvB(12)-RuvC(2) complex forms which resolves the HJ.</text>
</comment>
<dbReference type="InterPro" id="IPR002176">
    <property type="entry name" value="X-over_junc_endoDNase_RuvC"/>
</dbReference>
<sequence>MRVLGIDPGTVVLGYGVVEEKAGSRILKLVTTGVITTSAELTFPERLHHISREVTQLIKEQRPDSMAVEEPFLAKNAKMALQMGKVLGVVIVAGVNAGLEITGYSPLEMKQAIVGYGRAEKKQVQEMVKVILHLNEIPRLDDAADALGIAICHLHTVQSSRGT</sequence>
<dbReference type="NCBIfam" id="TIGR00228">
    <property type="entry name" value="ruvC"/>
    <property type="match status" value="1"/>
</dbReference>
<dbReference type="EC" id="3.1.21.10" evidence="13 14"/>
<comment type="subcellular location">
    <subcellularLocation>
        <location evidence="13">Cytoplasm</location>
    </subcellularLocation>
</comment>
<evidence type="ECO:0000256" key="13">
    <source>
        <dbReference type="HAMAP-Rule" id="MF_00034"/>
    </source>
</evidence>
<evidence type="ECO:0000256" key="11">
    <source>
        <dbReference type="ARBA" id="ARBA00023204"/>
    </source>
</evidence>
<feature type="binding site" evidence="13">
    <location>
        <position position="7"/>
    </location>
    <ligand>
        <name>Mg(2+)</name>
        <dbReference type="ChEBI" id="CHEBI:18420"/>
        <label>1</label>
    </ligand>
</feature>
<evidence type="ECO:0000256" key="14">
    <source>
        <dbReference type="NCBIfam" id="TIGR00228"/>
    </source>
</evidence>
<evidence type="ECO:0000256" key="6">
    <source>
        <dbReference type="ARBA" id="ARBA00022763"/>
    </source>
</evidence>
<name>A0A399FU55_UNCN2</name>
<dbReference type="GO" id="GO:0048476">
    <property type="term" value="C:Holliday junction resolvase complex"/>
    <property type="evidence" value="ECO:0007669"/>
    <property type="project" value="UniProtKB-UniRule"/>
</dbReference>
<comment type="catalytic activity">
    <reaction evidence="12 13">
        <text>Endonucleolytic cleavage at a junction such as a reciprocal single-stranded crossover between two homologous DNA duplexes (Holliday junction).</text>
        <dbReference type="EC" id="3.1.21.10"/>
    </reaction>
</comment>
<evidence type="ECO:0000256" key="7">
    <source>
        <dbReference type="ARBA" id="ARBA00022801"/>
    </source>
</evidence>
<dbReference type="PRINTS" id="PR00696">
    <property type="entry name" value="RSOLVASERUVC"/>
</dbReference>
<keyword evidence="4 13" id="KW-0479">Metal-binding</keyword>
<evidence type="ECO:0000256" key="10">
    <source>
        <dbReference type="ARBA" id="ARBA00023172"/>
    </source>
</evidence>
<evidence type="ECO:0000256" key="5">
    <source>
        <dbReference type="ARBA" id="ARBA00022759"/>
    </source>
</evidence>
<dbReference type="AlphaFoldDB" id="A0A399FU55"/>